<comment type="caution">
    <text evidence="2">The sequence shown here is derived from an EMBL/GenBank/DDBJ whole genome shotgun (WGS) entry which is preliminary data.</text>
</comment>
<organism evidence="2 3">
    <name type="scientific">Pholiota conissans</name>
    <dbReference type="NCBI Taxonomy" id="109636"/>
    <lineage>
        <taxon>Eukaryota</taxon>
        <taxon>Fungi</taxon>
        <taxon>Dikarya</taxon>
        <taxon>Basidiomycota</taxon>
        <taxon>Agaricomycotina</taxon>
        <taxon>Agaricomycetes</taxon>
        <taxon>Agaricomycetidae</taxon>
        <taxon>Agaricales</taxon>
        <taxon>Agaricineae</taxon>
        <taxon>Strophariaceae</taxon>
        <taxon>Pholiota</taxon>
    </lineage>
</organism>
<accession>A0A9P6D1F6</accession>
<dbReference type="InterPro" id="IPR013154">
    <property type="entry name" value="ADH-like_N"/>
</dbReference>
<dbReference type="Gene3D" id="3.40.50.720">
    <property type="entry name" value="NAD(P)-binding Rossmann-like Domain"/>
    <property type="match status" value="1"/>
</dbReference>
<evidence type="ECO:0000313" key="3">
    <source>
        <dbReference type="Proteomes" id="UP000807469"/>
    </source>
</evidence>
<dbReference type="AlphaFoldDB" id="A0A9P6D1F6"/>
<protein>
    <submittedName>
        <fullName evidence="2">GroES-like protein</fullName>
    </submittedName>
</protein>
<dbReference type="OrthoDB" id="9930022at2759"/>
<evidence type="ECO:0000259" key="1">
    <source>
        <dbReference type="Pfam" id="PF08240"/>
    </source>
</evidence>
<dbReference type="Pfam" id="PF08240">
    <property type="entry name" value="ADH_N"/>
    <property type="match status" value="1"/>
</dbReference>
<keyword evidence="3" id="KW-1185">Reference proteome</keyword>
<sequence>MTANGKYPTPGMLPNLVPCSDSAGEVVAIGEVRDWKIGDRVCANFATGFIYGAVTPAIQATALGGQSQGVLTEYRTFPSNSLVAIPQHLSYEEASTLPCPAVTACNALNGPVPVKAGDSVLVLGTGGVSTYVVFVILQS</sequence>
<dbReference type="PANTHER" id="PTHR45033:SF2">
    <property type="entry name" value="ZINC-TYPE ALCOHOL DEHYDROGENASE-LIKE PROTEIN C1773.06C"/>
    <property type="match status" value="1"/>
</dbReference>
<feature type="domain" description="Alcohol dehydrogenase-like N-terminal" evidence="1">
    <location>
        <begin position="4"/>
        <end position="87"/>
    </location>
</feature>
<dbReference type="Gene3D" id="3.90.180.10">
    <property type="entry name" value="Medium-chain alcohol dehydrogenases, catalytic domain"/>
    <property type="match status" value="1"/>
</dbReference>
<proteinExistence type="predicted"/>
<dbReference type="SUPFAM" id="SSF50129">
    <property type="entry name" value="GroES-like"/>
    <property type="match status" value="1"/>
</dbReference>
<dbReference type="PANTHER" id="PTHR45033">
    <property type="match status" value="1"/>
</dbReference>
<reference evidence="2" key="1">
    <citation type="submission" date="2020-11" db="EMBL/GenBank/DDBJ databases">
        <authorList>
            <consortium name="DOE Joint Genome Institute"/>
            <person name="Ahrendt S."/>
            <person name="Riley R."/>
            <person name="Andreopoulos W."/>
            <person name="Labutti K."/>
            <person name="Pangilinan J."/>
            <person name="Ruiz-Duenas F.J."/>
            <person name="Barrasa J.M."/>
            <person name="Sanchez-Garcia M."/>
            <person name="Camarero S."/>
            <person name="Miyauchi S."/>
            <person name="Serrano A."/>
            <person name="Linde D."/>
            <person name="Babiker R."/>
            <person name="Drula E."/>
            <person name="Ayuso-Fernandez I."/>
            <person name="Pacheco R."/>
            <person name="Padilla G."/>
            <person name="Ferreira P."/>
            <person name="Barriuso J."/>
            <person name="Kellner H."/>
            <person name="Castanera R."/>
            <person name="Alfaro M."/>
            <person name="Ramirez L."/>
            <person name="Pisabarro A.G."/>
            <person name="Kuo A."/>
            <person name="Tritt A."/>
            <person name="Lipzen A."/>
            <person name="He G."/>
            <person name="Yan M."/>
            <person name="Ng V."/>
            <person name="Cullen D."/>
            <person name="Martin F."/>
            <person name="Rosso M.-N."/>
            <person name="Henrissat B."/>
            <person name="Hibbett D."/>
            <person name="Martinez A.T."/>
            <person name="Grigoriev I.V."/>
        </authorList>
    </citation>
    <scope>NUCLEOTIDE SEQUENCE</scope>
    <source>
        <strain evidence="2">CIRM-BRFM 674</strain>
    </source>
</reference>
<dbReference type="Proteomes" id="UP000807469">
    <property type="component" value="Unassembled WGS sequence"/>
</dbReference>
<name>A0A9P6D1F6_9AGAR</name>
<gene>
    <name evidence="2" type="ORF">BDN70DRAFT_877906</name>
</gene>
<dbReference type="InterPro" id="IPR011032">
    <property type="entry name" value="GroES-like_sf"/>
</dbReference>
<evidence type="ECO:0000313" key="2">
    <source>
        <dbReference type="EMBL" id="KAF9480160.1"/>
    </source>
</evidence>
<dbReference type="InterPro" id="IPR052711">
    <property type="entry name" value="Zinc_ADH-like"/>
</dbReference>
<dbReference type="EMBL" id="MU155199">
    <property type="protein sequence ID" value="KAF9480160.1"/>
    <property type="molecule type" value="Genomic_DNA"/>
</dbReference>